<reference evidence="7 8" key="1">
    <citation type="submission" date="2019-04" db="EMBL/GenBank/DDBJ databases">
        <title>Phreatobacter aquaticus sp. nov.</title>
        <authorList>
            <person name="Choi A."/>
        </authorList>
    </citation>
    <scope>NUCLEOTIDE SEQUENCE [LARGE SCALE GENOMIC DNA]</scope>
    <source>
        <strain evidence="7 8">KCTC 52518</strain>
    </source>
</reference>
<organism evidence="7 8">
    <name type="scientific">Phreatobacter stygius</name>
    <dbReference type="NCBI Taxonomy" id="1940610"/>
    <lineage>
        <taxon>Bacteria</taxon>
        <taxon>Pseudomonadati</taxon>
        <taxon>Pseudomonadota</taxon>
        <taxon>Alphaproteobacteria</taxon>
        <taxon>Hyphomicrobiales</taxon>
        <taxon>Phreatobacteraceae</taxon>
        <taxon>Phreatobacter</taxon>
    </lineage>
</organism>
<dbReference type="PROSITE" id="PS00211">
    <property type="entry name" value="ABC_TRANSPORTER_1"/>
    <property type="match status" value="1"/>
</dbReference>
<sequence length="245" mass="25169">MAEPSAPALSVEALSAGYHRDLPIVRGAALTVASGEVVALLGPNGAGKSTLMKAIAGLVGIFSGQVTLSGVSVAGVAAEDLAAAGLGYVPQLQNVFTGLTVDENLRAGAHRLRGSLVRERIGAAYHRFPDLVQRRRAYGGELSGGQRQMLAIARALIMHPRVLLLDEPSAGLSPKITTEIFAAVRAIAAEGVAVLMVEQNVKAGLAAADRGIVLVEGRVAMAGPAQALANDPDLRRVFMGGRVAA</sequence>
<dbReference type="Gene3D" id="3.40.50.300">
    <property type="entry name" value="P-loop containing nucleotide triphosphate hydrolases"/>
    <property type="match status" value="1"/>
</dbReference>
<dbReference type="InterPro" id="IPR003439">
    <property type="entry name" value="ABC_transporter-like_ATP-bd"/>
</dbReference>
<gene>
    <name evidence="7" type="ORF">E8M01_01645</name>
</gene>
<keyword evidence="8" id="KW-1185">Reference proteome</keyword>
<dbReference type="CDD" id="cd03224">
    <property type="entry name" value="ABC_TM1139_LivF_branched"/>
    <property type="match status" value="1"/>
</dbReference>
<evidence type="ECO:0000313" key="8">
    <source>
        <dbReference type="Proteomes" id="UP000298781"/>
    </source>
</evidence>
<dbReference type="InterPro" id="IPR003593">
    <property type="entry name" value="AAA+_ATPase"/>
</dbReference>
<evidence type="ECO:0000256" key="5">
    <source>
        <dbReference type="ARBA" id="ARBA00022970"/>
    </source>
</evidence>
<dbReference type="GO" id="GO:0005524">
    <property type="term" value="F:ATP binding"/>
    <property type="evidence" value="ECO:0007669"/>
    <property type="project" value="UniProtKB-KW"/>
</dbReference>
<evidence type="ECO:0000256" key="1">
    <source>
        <dbReference type="ARBA" id="ARBA00005417"/>
    </source>
</evidence>
<evidence type="ECO:0000256" key="2">
    <source>
        <dbReference type="ARBA" id="ARBA00022448"/>
    </source>
</evidence>
<dbReference type="InterPro" id="IPR027417">
    <property type="entry name" value="P-loop_NTPase"/>
</dbReference>
<dbReference type="Proteomes" id="UP000298781">
    <property type="component" value="Chromosome"/>
</dbReference>
<dbReference type="PROSITE" id="PS50893">
    <property type="entry name" value="ABC_TRANSPORTER_2"/>
    <property type="match status" value="1"/>
</dbReference>
<dbReference type="GO" id="GO:0015807">
    <property type="term" value="P:L-amino acid transport"/>
    <property type="evidence" value="ECO:0007669"/>
    <property type="project" value="TreeGrafter"/>
</dbReference>
<keyword evidence="2" id="KW-0813">Transport</keyword>
<keyword evidence="3" id="KW-0547">Nucleotide-binding</keyword>
<accession>A0A4D7BGW8</accession>
<evidence type="ECO:0000256" key="4">
    <source>
        <dbReference type="ARBA" id="ARBA00022840"/>
    </source>
</evidence>
<dbReference type="SUPFAM" id="SSF52540">
    <property type="entry name" value="P-loop containing nucleoside triphosphate hydrolases"/>
    <property type="match status" value="1"/>
</dbReference>
<dbReference type="GO" id="GO:0016887">
    <property type="term" value="F:ATP hydrolysis activity"/>
    <property type="evidence" value="ECO:0007669"/>
    <property type="project" value="InterPro"/>
</dbReference>
<dbReference type="KEGG" id="pstg:E8M01_01645"/>
<keyword evidence="5" id="KW-0029">Amino-acid transport</keyword>
<proteinExistence type="inferred from homology"/>
<dbReference type="PANTHER" id="PTHR43820:SF4">
    <property type="entry name" value="HIGH-AFFINITY BRANCHED-CHAIN AMINO ACID TRANSPORT ATP-BINDING PROTEIN LIVF"/>
    <property type="match status" value="1"/>
</dbReference>
<dbReference type="PANTHER" id="PTHR43820">
    <property type="entry name" value="HIGH-AFFINITY BRANCHED-CHAIN AMINO ACID TRANSPORT ATP-BINDING PROTEIN LIVF"/>
    <property type="match status" value="1"/>
</dbReference>
<feature type="domain" description="ABC transporter" evidence="6">
    <location>
        <begin position="9"/>
        <end position="241"/>
    </location>
</feature>
<keyword evidence="4 7" id="KW-0067">ATP-binding</keyword>
<evidence type="ECO:0000313" key="7">
    <source>
        <dbReference type="EMBL" id="QCI68988.1"/>
    </source>
</evidence>
<dbReference type="GO" id="GO:0015658">
    <property type="term" value="F:branched-chain amino acid transmembrane transporter activity"/>
    <property type="evidence" value="ECO:0007669"/>
    <property type="project" value="TreeGrafter"/>
</dbReference>
<comment type="similarity">
    <text evidence="1">Belongs to the ABC transporter superfamily.</text>
</comment>
<dbReference type="InterPro" id="IPR052156">
    <property type="entry name" value="BCAA_Transport_ATP-bd_LivF"/>
</dbReference>
<dbReference type="InterPro" id="IPR017871">
    <property type="entry name" value="ABC_transporter-like_CS"/>
</dbReference>
<dbReference type="SMART" id="SM00382">
    <property type="entry name" value="AAA"/>
    <property type="match status" value="1"/>
</dbReference>
<dbReference type="Pfam" id="PF00005">
    <property type="entry name" value="ABC_tran"/>
    <property type="match status" value="1"/>
</dbReference>
<dbReference type="EMBL" id="CP039690">
    <property type="protein sequence ID" value="QCI68988.1"/>
    <property type="molecule type" value="Genomic_DNA"/>
</dbReference>
<evidence type="ECO:0000256" key="3">
    <source>
        <dbReference type="ARBA" id="ARBA00022741"/>
    </source>
</evidence>
<dbReference type="AlphaFoldDB" id="A0A4D7BGW8"/>
<evidence type="ECO:0000259" key="6">
    <source>
        <dbReference type="PROSITE" id="PS50893"/>
    </source>
</evidence>
<name>A0A4D7BGW8_9HYPH</name>
<dbReference type="OrthoDB" id="9806149at2"/>
<protein>
    <submittedName>
        <fullName evidence="7">ABC transporter ATP-binding protein</fullName>
    </submittedName>
</protein>